<dbReference type="Proteomes" id="UP000299102">
    <property type="component" value="Unassembled WGS sequence"/>
</dbReference>
<protein>
    <submittedName>
        <fullName evidence="2">Uncharacterized protein</fullName>
    </submittedName>
</protein>
<reference evidence="2 3" key="1">
    <citation type="journal article" date="2019" name="Commun. Biol.">
        <title>The bagworm genome reveals a unique fibroin gene that provides high tensile strength.</title>
        <authorList>
            <person name="Kono N."/>
            <person name="Nakamura H."/>
            <person name="Ohtoshi R."/>
            <person name="Tomita M."/>
            <person name="Numata K."/>
            <person name="Arakawa K."/>
        </authorList>
    </citation>
    <scope>NUCLEOTIDE SEQUENCE [LARGE SCALE GENOMIC DNA]</scope>
</reference>
<proteinExistence type="predicted"/>
<evidence type="ECO:0000313" key="3">
    <source>
        <dbReference type="Proteomes" id="UP000299102"/>
    </source>
</evidence>
<sequence>MALGSQSGRKKATEEGREGSSRREHNKGEKGQTRAKEGHTNAICPAELADSNLFNILTYDNICPAFVQVGILTEDENKQNREPGPKAKLRTRPGSKLSVTRTSSGTRIISWNEIEFHRQDRAM</sequence>
<feature type="region of interest" description="Disordered" evidence="1">
    <location>
        <begin position="74"/>
        <end position="103"/>
    </location>
</feature>
<gene>
    <name evidence="2" type="ORF">EVAR_83421_1</name>
</gene>
<dbReference type="AlphaFoldDB" id="A0A4C1TYV2"/>
<feature type="compositionally biased region" description="Basic and acidic residues" evidence="1">
    <location>
        <begin position="11"/>
        <end position="39"/>
    </location>
</feature>
<evidence type="ECO:0000313" key="2">
    <source>
        <dbReference type="EMBL" id="GBP19108.1"/>
    </source>
</evidence>
<accession>A0A4C1TYV2</accession>
<feature type="compositionally biased region" description="Basic and acidic residues" evidence="1">
    <location>
        <begin position="75"/>
        <end position="85"/>
    </location>
</feature>
<name>A0A4C1TYV2_EUMVA</name>
<organism evidence="2 3">
    <name type="scientific">Eumeta variegata</name>
    <name type="common">Bagworm moth</name>
    <name type="synonym">Eumeta japonica</name>
    <dbReference type="NCBI Taxonomy" id="151549"/>
    <lineage>
        <taxon>Eukaryota</taxon>
        <taxon>Metazoa</taxon>
        <taxon>Ecdysozoa</taxon>
        <taxon>Arthropoda</taxon>
        <taxon>Hexapoda</taxon>
        <taxon>Insecta</taxon>
        <taxon>Pterygota</taxon>
        <taxon>Neoptera</taxon>
        <taxon>Endopterygota</taxon>
        <taxon>Lepidoptera</taxon>
        <taxon>Glossata</taxon>
        <taxon>Ditrysia</taxon>
        <taxon>Tineoidea</taxon>
        <taxon>Psychidae</taxon>
        <taxon>Oiketicinae</taxon>
        <taxon>Eumeta</taxon>
    </lineage>
</organism>
<keyword evidence="3" id="KW-1185">Reference proteome</keyword>
<comment type="caution">
    <text evidence="2">The sequence shown here is derived from an EMBL/GenBank/DDBJ whole genome shotgun (WGS) entry which is preliminary data.</text>
</comment>
<feature type="region of interest" description="Disordered" evidence="1">
    <location>
        <begin position="1"/>
        <end position="40"/>
    </location>
</feature>
<dbReference type="EMBL" id="BGZK01000104">
    <property type="protein sequence ID" value="GBP19108.1"/>
    <property type="molecule type" value="Genomic_DNA"/>
</dbReference>
<evidence type="ECO:0000256" key="1">
    <source>
        <dbReference type="SAM" id="MobiDB-lite"/>
    </source>
</evidence>